<keyword evidence="1" id="KW-0472">Membrane</keyword>
<dbReference type="RefSeq" id="WP_202659736.1">
    <property type="nucleotide sequence ID" value="NZ_JAESVP010000004.1"/>
</dbReference>
<reference evidence="2" key="1">
    <citation type="submission" date="2021-01" db="EMBL/GenBank/DDBJ databases">
        <title>Genome seq and assembly of Tabrizicola sp. KVB23.</title>
        <authorList>
            <person name="Chhetri G."/>
        </authorList>
    </citation>
    <scope>NUCLEOTIDE SEQUENCE</scope>
    <source>
        <strain evidence="2">KVB23</strain>
    </source>
</reference>
<name>A0A8J7SU78_9RHOB</name>
<feature type="transmembrane region" description="Helical" evidence="1">
    <location>
        <begin position="152"/>
        <end position="170"/>
    </location>
</feature>
<feature type="transmembrane region" description="Helical" evidence="1">
    <location>
        <begin position="85"/>
        <end position="103"/>
    </location>
</feature>
<dbReference type="AlphaFoldDB" id="A0A8J7SU78"/>
<evidence type="ECO:0000313" key="2">
    <source>
        <dbReference type="EMBL" id="MBL4928217.1"/>
    </source>
</evidence>
<gene>
    <name evidence="2" type="ORF">JI744_08890</name>
</gene>
<keyword evidence="1" id="KW-0812">Transmembrane</keyword>
<dbReference type="EMBL" id="JAESVP010000004">
    <property type="protein sequence ID" value="MBL4928217.1"/>
    <property type="molecule type" value="Genomic_DNA"/>
</dbReference>
<keyword evidence="1" id="KW-1133">Transmembrane helix</keyword>
<keyword evidence="3" id="KW-1185">Reference proteome</keyword>
<proteinExistence type="predicted"/>
<dbReference type="Proteomes" id="UP000619033">
    <property type="component" value="Unassembled WGS sequence"/>
</dbReference>
<accession>A0A8J7SU78</accession>
<feature type="transmembrane region" description="Helical" evidence="1">
    <location>
        <begin position="364"/>
        <end position="390"/>
    </location>
</feature>
<feature type="transmembrane region" description="Helical" evidence="1">
    <location>
        <begin position="6"/>
        <end position="22"/>
    </location>
</feature>
<evidence type="ECO:0000256" key="1">
    <source>
        <dbReference type="SAM" id="Phobius"/>
    </source>
</evidence>
<feature type="transmembrane region" description="Helical" evidence="1">
    <location>
        <begin position="29"/>
        <end position="45"/>
    </location>
</feature>
<organism evidence="2 3">
    <name type="scientific">Fuscibacter oryzae</name>
    <dbReference type="NCBI Taxonomy" id="2803939"/>
    <lineage>
        <taxon>Bacteria</taxon>
        <taxon>Pseudomonadati</taxon>
        <taxon>Pseudomonadota</taxon>
        <taxon>Alphaproteobacteria</taxon>
        <taxon>Rhodobacterales</taxon>
        <taxon>Paracoccaceae</taxon>
        <taxon>Fuscibacter</taxon>
    </lineage>
</organism>
<sequence>MPNVLAYVMLAIWPLVIVAMFRHLPLRNALVWAVVSAYLILPPVAKLDLPVVPDLDKYSLPNLTIAYAILFILRKQVDWLPQGLIGKVLVLLYVLSPFGTIMTNPDPIPYALGAIPGLRIYDAFSTIAYQIFWILPFVFARQFLGDPAGLRVLTRILMVAGLAYSIPMLIEIRLSPQMNVWVYGFFQHDFFQTIRYGGYRPVVFLPHGLWVAVFTLTSMMCALLLVRIGPADRRPKALAAMLYLLFMLVLCKSAGVLAYAVALCPLILFFRPRFQIMVAGALAVIVLVYPLLRGLHLVPLDQILQFSNGLSPDRAYSLNFRIQNEEMLLLRAEERPWFGWGSYGRNFMHDPVTGKMINIADGQWIITLGMYGWSGFIANFGLSVLPLLLLMREAWLGRAEDITRMAAGWAMILSASVLDMLPNATQVPLTWLMTGALLGEAERLRALRASRQRPLVQPAMKTVI</sequence>
<protein>
    <recommendedName>
        <fullName evidence="4">O-antigen ligase like membrane protein</fullName>
    </recommendedName>
</protein>
<feature type="transmembrane region" description="Helical" evidence="1">
    <location>
        <begin position="209"/>
        <end position="228"/>
    </location>
</feature>
<comment type="caution">
    <text evidence="2">The sequence shown here is derived from an EMBL/GenBank/DDBJ whole genome shotgun (WGS) entry which is preliminary data.</text>
</comment>
<feature type="transmembrane region" description="Helical" evidence="1">
    <location>
        <begin position="240"/>
        <end position="268"/>
    </location>
</feature>
<feature type="transmembrane region" description="Helical" evidence="1">
    <location>
        <begin position="274"/>
        <end position="292"/>
    </location>
</feature>
<feature type="transmembrane region" description="Helical" evidence="1">
    <location>
        <begin position="57"/>
        <end position="73"/>
    </location>
</feature>
<feature type="transmembrane region" description="Helical" evidence="1">
    <location>
        <begin position="123"/>
        <end position="140"/>
    </location>
</feature>
<evidence type="ECO:0008006" key="4">
    <source>
        <dbReference type="Google" id="ProtNLM"/>
    </source>
</evidence>
<evidence type="ECO:0000313" key="3">
    <source>
        <dbReference type="Proteomes" id="UP000619033"/>
    </source>
</evidence>